<organism evidence="1">
    <name type="scientific">bioreactor metagenome</name>
    <dbReference type="NCBI Taxonomy" id="1076179"/>
    <lineage>
        <taxon>unclassified sequences</taxon>
        <taxon>metagenomes</taxon>
        <taxon>ecological metagenomes</taxon>
    </lineage>
</organism>
<dbReference type="EMBL" id="VSSQ01073578">
    <property type="protein sequence ID" value="MPN24661.1"/>
    <property type="molecule type" value="Genomic_DNA"/>
</dbReference>
<protein>
    <submittedName>
        <fullName evidence="1">Uncharacterized protein</fullName>
    </submittedName>
</protein>
<proteinExistence type="predicted"/>
<comment type="caution">
    <text evidence="1">The sequence shown here is derived from an EMBL/GenBank/DDBJ whole genome shotgun (WGS) entry which is preliminary data.</text>
</comment>
<evidence type="ECO:0000313" key="1">
    <source>
        <dbReference type="EMBL" id="MPN24661.1"/>
    </source>
</evidence>
<dbReference type="AlphaFoldDB" id="A0A645GCM2"/>
<accession>A0A645GCM2</accession>
<gene>
    <name evidence="1" type="ORF">SDC9_172063</name>
</gene>
<name>A0A645GCM2_9ZZZZ</name>
<reference evidence="1" key="1">
    <citation type="submission" date="2019-08" db="EMBL/GenBank/DDBJ databases">
        <authorList>
            <person name="Kucharzyk K."/>
            <person name="Murdoch R.W."/>
            <person name="Higgins S."/>
            <person name="Loffler F."/>
        </authorList>
    </citation>
    <scope>NUCLEOTIDE SEQUENCE</scope>
</reference>
<sequence>MSEEGLEKTGHDKIFVGQPTFSDMEELKKRFSELIEIINGESQWMVAEKVAEIVPTYVRNTEEFVAAANEVV</sequence>